<organism evidence="1 2">
    <name type="scientific">Antrodiella citrinella</name>
    <dbReference type="NCBI Taxonomy" id="2447956"/>
    <lineage>
        <taxon>Eukaryota</taxon>
        <taxon>Fungi</taxon>
        <taxon>Dikarya</taxon>
        <taxon>Basidiomycota</taxon>
        <taxon>Agaricomycotina</taxon>
        <taxon>Agaricomycetes</taxon>
        <taxon>Polyporales</taxon>
        <taxon>Steccherinaceae</taxon>
        <taxon>Antrodiella</taxon>
    </lineage>
</organism>
<comment type="caution">
    <text evidence="1">The sequence shown here is derived from an EMBL/GenBank/DDBJ whole genome shotgun (WGS) entry which is preliminary data.</text>
</comment>
<protein>
    <submittedName>
        <fullName evidence="1">Uncharacterized protein</fullName>
    </submittedName>
</protein>
<name>A0A4S4MN31_9APHY</name>
<keyword evidence="2" id="KW-1185">Reference proteome</keyword>
<proteinExistence type="predicted"/>
<accession>A0A4S4MN31</accession>
<sequence>MAITDIVITKNEFFRQLAHQFGLAIEANNFESFLYGPHAYILQTYLSIITSNDDVTAPSFACHMQVPLRTMTAQTSFPDHAALATTLSNGRAIICVNIVFLWEVKGLGNIWYGPRARTGSGKMFDRYLHQVNRQALSAFVDPMGKDLTELYAFLACGNHFHLLKYRMPPKAL</sequence>
<dbReference type="AlphaFoldDB" id="A0A4S4MN31"/>
<gene>
    <name evidence="1" type="ORF">EUX98_g7757</name>
</gene>
<dbReference type="Proteomes" id="UP000308730">
    <property type="component" value="Unassembled WGS sequence"/>
</dbReference>
<evidence type="ECO:0000313" key="2">
    <source>
        <dbReference type="Proteomes" id="UP000308730"/>
    </source>
</evidence>
<dbReference type="EMBL" id="SGPM01000349">
    <property type="protein sequence ID" value="THH26431.1"/>
    <property type="molecule type" value="Genomic_DNA"/>
</dbReference>
<reference evidence="1 2" key="1">
    <citation type="submission" date="2019-02" db="EMBL/GenBank/DDBJ databases">
        <title>Genome sequencing of the rare red list fungi Antrodiella citrinella (Flaviporus citrinellus).</title>
        <authorList>
            <person name="Buettner E."/>
            <person name="Kellner H."/>
        </authorList>
    </citation>
    <scope>NUCLEOTIDE SEQUENCE [LARGE SCALE GENOMIC DNA]</scope>
    <source>
        <strain evidence="1 2">DSM 108506</strain>
    </source>
</reference>
<evidence type="ECO:0000313" key="1">
    <source>
        <dbReference type="EMBL" id="THH26431.1"/>
    </source>
</evidence>